<dbReference type="Proteomes" id="UP000224634">
    <property type="component" value="Unassembled WGS sequence"/>
</dbReference>
<dbReference type="AlphaFoldDB" id="A0A2B7Z2Z3"/>
<feature type="region of interest" description="Disordered" evidence="1">
    <location>
        <begin position="444"/>
        <end position="464"/>
    </location>
</feature>
<dbReference type="InterPro" id="IPR008942">
    <property type="entry name" value="ENTH_VHS"/>
</dbReference>
<dbReference type="Pfam" id="PF03127">
    <property type="entry name" value="GAT"/>
    <property type="match status" value="1"/>
</dbReference>
<organism evidence="3 4">
    <name type="scientific">Polytolypa hystricis (strain UAMH7299)</name>
    <dbReference type="NCBI Taxonomy" id="1447883"/>
    <lineage>
        <taxon>Eukaryota</taxon>
        <taxon>Fungi</taxon>
        <taxon>Dikarya</taxon>
        <taxon>Ascomycota</taxon>
        <taxon>Pezizomycotina</taxon>
        <taxon>Eurotiomycetes</taxon>
        <taxon>Eurotiomycetidae</taxon>
        <taxon>Onygenales</taxon>
        <taxon>Onygenales incertae sedis</taxon>
        <taxon>Polytolypa</taxon>
    </lineage>
</organism>
<gene>
    <name evidence="3" type="ORF">AJ80_00167</name>
</gene>
<dbReference type="GO" id="GO:0043130">
    <property type="term" value="F:ubiquitin binding"/>
    <property type="evidence" value="ECO:0007669"/>
    <property type="project" value="InterPro"/>
</dbReference>
<evidence type="ECO:0000259" key="2">
    <source>
        <dbReference type="PROSITE" id="PS50909"/>
    </source>
</evidence>
<protein>
    <recommendedName>
        <fullName evidence="2">GAT domain-containing protein</fullName>
    </recommendedName>
</protein>
<name>A0A2B7Z2Z3_POLH7</name>
<sequence>MGVIFVLQGDEYLHLPAIVEAAESTPGAAKEAAHRIRQLLSNPATRHGYKQYNAIMLVRILADNPGPSFTRNLDEKFVATVKTLLRDGRDMGVQQMLRETLESLSAQKAYDTNLTPLLEMWKKEKGKLEKKMGVSAGPWVPPQQPPSQRDDYFARQHRTRSLPSAEELAARIAEASTSAKLLNQVVQSTPPAEFHGNDLLKEFAGRCQSASRSIQRYINSTNPAPDEDTMLTLIDTNDRLSVALSKYQRAAVIARKNMRTTESQEQISTPQQQPEHGRKQATSNITPVEETKSSVPILSLPRKALNKFRSLDRAPAEASPPTTTAPQAAPTSTFAPTLDPQSDYQRQGAFASGRGDVSPLEETPPALPPLISTTPATTTTAARSNGNGISGGYQYNSSDFQVENPFADKYSTTADTTQTSTTNVPAGGDSYAATGSTYQPLSGVSLYDTNSSSLRGPDATSGFR</sequence>
<keyword evidence="4" id="KW-1185">Reference proteome</keyword>
<evidence type="ECO:0000313" key="3">
    <source>
        <dbReference type="EMBL" id="PGH28276.1"/>
    </source>
</evidence>
<feature type="region of interest" description="Disordered" evidence="1">
    <location>
        <begin position="257"/>
        <end position="297"/>
    </location>
</feature>
<dbReference type="STRING" id="1447883.A0A2B7Z2Z3"/>
<reference evidence="3 4" key="1">
    <citation type="submission" date="2017-10" db="EMBL/GenBank/DDBJ databases">
        <title>Comparative genomics in systemic dimorphic fungi from Ajellomycetaceae.</title>
        <authorList>
            <person name="Munoz J.F."/>
            <person name="Mcewen J.G."/>
            <person name="Clay O.K."/>
            <person name="Cuomo C.A."/>
        </authorList>
    </citation>
    <scope>NUCLEOTIDE SEQUENCE [LARGE SCALE GENOMIC DNA]</scope>
    <source>
        <strain evidence="3 4">UAMH7299</strain>
    </source>
</reference>
<dbReference type="CDD" id="cd21383">
    <property type="entry name" value="GAT_GGA_Tom1-like"/>
    <property type="match status" value="1"/>
</dbReference>
<feature type="region of interest" description="Disordered" evidence="1">
    <location>
        <begin position="313"/>
        <end position="390"/>
    </location>
</feature>
<dbReference type="SUPFAM" id="SSF48464">
    <property type="entry name" value="ENTH/VHS domain"/>
    <property type="match status" value="1"/>
</dbReference>
<feature type="compositionally biased region" description="Polar residues" evidence="1">
    <location>
        <begin position="260"/>
        <end position="286"/>
    </location>
</feature>
<dbReference type="PROSITE" id="PS50909">
    <property type="entry name" value="GAT"/>
    <property type="match status" value="1"/>
</dbReference>
<evidence type="ECO:0000313" key="4">
    <source>
        <dbReference type="Proteomes" id="UP000224634"/>
    </source>
</evidence>
<dbReference type="OrthoDB" id="5393057at2759"/>
<dbReference type="SUPFAM" id="SSF89009">
    <property type="entry name" value="GAT-like domain"/>
    <property type="match status" value="1"/>
</dbReference>
<dbReference type="GO" id="GO:0035091">
    <property type="term" value="F:phosphatidylinositol binding"/>
    <property type="evidence" value="ECO:0007669"/>
    <property type="project" value="InterPro"/>
</dbReference>
<feature type="compositionally biased region" description="Polar residues" evidence="1">
    <location>
        <begin position="444"/>
        <end position="454"/>
    </location>
</feature>
<feature type="compositionally biased region" description="Low complexity" evidence="1">
    <location>
        <begin position="360"/>
        <end position="382"/>
    </location>
</feature>
<feature type="compositionally biased region" description="Low complexity" evidence="1">
    <location>
        <begin position="316"/>
        <end position="337"/>
    </location>
</feature>
<accession>A0A2B7Z2Z3</accession>
<dbReference type="InterPro" id="IPR004152">
    <property type="entry name" value="GAT_dom"/>
</dbReference>
<dbReference type="Gene3D" id="1.25.40.90">
    <property type="match status" value="1"/>
</dbReference>
<comment type="caution">
    <text evidence="3">The sequence shown here is derived from an EMBL/GenBank/DDBJ whole genome shotgun (WGS) entry which is preliminary data.</text>
</comment>
<dbReference type="Gene3D" id="1.20.58.160">
    <property type="match status" value="1"/>
</dbReference>
<evidence type="ECO:0000256" key="1">
    <source>
        <dbReference type="SAM" id="MobiDB-lite"/>
    </source>
</evidence>
<dbReference type="InterPro" id="IPR038425">
    <property type="entry name" value="GAT_sf"/>
</dbReference>
<proteinExistence type="predicted"/>
<feature type="domain" description="GAT" evidence="2">
    <location>
        <begin position="163"/>
        <end position="252"/>
    </location>
</feature>
<dbReference type="EMBL" id="PDNA01000001">
    <property type="protein sequence ID" value="PGH28276.1"/>
    <property type="molecule type" value="Genomic_DNA"/>
</dbReference>